<dbReference type="STRING" id="697581.TCARB_1594"/>
<accession>A0A3G1A6N2</accession>
<name>A0A3G1A6N2_9CREN</name>
<dbReference type="InterPro" id="IPR007374">
    <property type="entry name" value="ASCH_domain"/>
</dbReference>
<dbReference type="CDD" id="cd06552">
    <property type="entry name" value="ASCH_yqfb_like"/>
    <property type="match status" value="1"/>
</dbReference>
<dbReference type="SMART" id="SM01022">
    <property type="entry name" value="ASCH"/>
    <property type="match status" value="1"/>
</dbReference>
<dbReference type="AlphaFoldDB" id="A0A3G1A6N2"/>
<dbReference type="InterPro" id="IPR015947">
    <property type="entry name" value="PUA-like_sf"/>
</dbReference>
<dbReference type="Proteomes" id="UP000266720">
    <property type="component" value="Chromosome"/>
</dbReference>
<dbReference type="Pfam" id="PF04266">
    <property type="entry name" value="ASCH"/>
    <property type="match status" value="1"/>
</dbReference>
<reference evidence="3" key="1">
    <citation type="book" date="2010" name="EXTREMOPHILES" publisher="0:0-0">
        <title>Complete genome sequences of ten hyperthermophilic archaea reveal their metabolic capabilities and possible ecological roles.</title>
        <editorList>
            <person name="?"/>
        </editorList>
        <authorList>
            <person name="Ravin N.V."/>
            <person name="Mardanov A.V."/>
            <person name="Bonch-Osmolovskaya E.A."/>
            <person name="Skryabin K.G."/>
        </authorList>
    </citation>
    <scope>NUCLEOTIDE SEQUENCE [LARGE SCALE GENOMIC DNA]</scope>
    <source>
        <strain evidence="3">1505</strain>
    </source>
</reference>
<dbReference type="EMBL" id="CP007493">
    <property type="protein sequence ID" value="AJB42636.1"/>
    <property type="molecule type" value="Genomic_DNA"/>
</dbReference>
<dbReference type="Gene3D" id="2.30.130.30">
    <property type="entry name" value="Hypothetical protein"/>
    <property type="match status" value="1"/>
</dbReference>
<protein>
    <recommendedName>
        <fullName evidence="1">ASCH domain-containing protein</fullName>
    </recommendedName>
</protein>
<dbReference type="RefSeq" id="WP_020962211.1">
    <property type="nucleotide sequence ID" value="NZ_CP007493.1"/>
</dbReference>
<dbReference type="PANTHER" id="PTHR42250:SF1">
    <property type="entry name" value="ASCH DOMAIN-CONTAINING PROTEIN"/>
    <property type="match status" value="1"/>
</dbReference>
<evidence type="ECO:0000313" key="2">
    <source>
        <dbReference type="EMBL" id="AJB42636.1"/>
    </source>
</evidence>
<feature type="domain" description="ASCH" evidence="1">
    <location>
        <begin position="6"/>
        <end position="105"/>
    </location>
</feature>
<evidence type="ECO:0000259" key="1">
    <source>
        <dbReference type="SMART" id="SM01022"/>
    </source>
</evidence>
<dbReference type="GeneID" id="25406997"/>
<proteinExistence type="predicted"/>
<dbReference type="KEGG" id="tcb:TCARB_1594"/>
<dbReference type="SUPFAM" id="SSF88697">
    <property type="entry name" value="PUA domain-like"/>
    <property type="match status" value="1"/>
</dbReference>
<dbReference type="GeneID" id="16573172"/>
<gene>
    <name evidence="2" type="ORF">TCARB_1594</name>
</gene>
<dbReference type="PANTHER" id="PTHR42250">
    <property type="entry name" value="ASCH DOMAIN-CONTAINING PROTEIN"/>
    <property type="match status" value="1"/>
</dbReference>
<sequence length="198" mass="22659">MREKHLLFSRNYLDKLVSGEKRATIRVRCPNLKPGDKALVHCGGRVIGEVEIVAVYKKKLRDITVDEALLDGFTSLQELRIQLKKHYPRVNEDTRLCIIVFKWIHVYKDAVRDADISWPYGVSFQEVAVKALQSLELDDYEKNVLELVAKTGSIRRAAYALGGLDQRFIVRDVLRRAARLLEEKGLLQKINANNEGKS</sequence>
<evidence type="ECO:0000313" key="3">
    <source>
        <dbReference type="Proteomes" id="UP000266720"/>
    </source>
</evidence>
<organism evidence="2 3">
    <name type="scientific">Thermofilum adornatum 1505</name>
    <dbReference type="NCBI Taxonomy" id="697581"/>
    <lineage>
        <taxon>Archaea</taxon>
        <taxon>Thermoproteota</taxon>
        <taxon>Thermoprotei</taxon>
        <taxon>Thermofilales</taxon>
        <taxon>Thermofilaceae</taxon>
        <taxon>Thermofilum</taxon>
    </lineage>
</organism>